<dbReference type="FunFam" id="3.30.70.270:FF:000001">
    <property type="entry name" value="Diguanylate cyclase domain protein"/>
    <property type="match status" value="1"/>
</dbReference>
<dbReference type="GO" id="GO:0052621">
    <property type="term" value="F:diguanylate cyclase activity"/>
    <property type="evidence" value="ECO:0007669"/>
    <property type="project" value="UniProtKB-EC"/>
</dbReference>
<dbReference type="NCBIfam" id="TIGR00229">
    <property type="entry name" value="sensory_box"/>
    <property type="match status" value="1"/>
</dbReference>
<dbReference type="PROSITE" id="PS50887">
    <property type="entry name" value="GGDEF"/>
    <property type="match status" value="1"/>
</dbReference>
<dbReference type="GO" id="GO:0043709">
    <property type="term" value="P:cell adhesion involved in single-species biofilm formation"/>
    <property type="evidence" value="ECO:0007669"/>
    <property type="project" value="TreeGrafter"/>
</dbReference>
<dbReference type="Gene3D" id="3.30.70.270">
    <property type="match status" value="1"/>
</dbReference>
<dbReference type="GO" id="GO:0005886">
    <property type="term" value="C:plasma membrane"/>
    <property type="evidence" value="ECO:0007669"/>
    <property type="project" value="TreeGrafter"/>
</dbReference>
<dbReference type="RefSeq" id="WP_047251387.1">
    <property type="nucleotide sequence ID" value="NZ_CP011367.1"/>
</dbReference>
<dbReference type="Gene3D" id="3.30.450.20">
    <property type="entry name" value="PAS domain"/>
    <property type="match status" value="1"/>
</dbReference>
<evidence type="ECO:0000259" key="5">
    <source>
        <dbReference type="PROSITE" id="PS50113"/>
    </source>
</evidence>
<dbReference type="SUPFAM" id="SSF55785">
    <property type="entry name" value="PYP-like sensor domain (PAS domain)"/>
    <property type="match status" value="1"/>
</dbReference>
<dbReference type="EC" id="2.7.7.65" evidence="2"/>
<dbReference type="InterPro" id="IPR003018">
    <property type="entry name" value="GAF"/>
</dbReference>
<comment type="cofactor">
    <cofactor evidence="1">
        <name>Mg(2+)</name>
        <dbReference type="ChEBI" id="CHEBI:18420"/>
    </cofactor>
</comment>
<dbReference type="SMART" id="SM00065">
    <property type="entry name" value="GAF"/>
    <property type="match status" value="1"/>
</dbReference>
<reference evidence="7 8" key="1">
    <citation type="submission" date="2015-04" db="EMBL/GenBank/DDBJ databases">
        <title>Complete Sequence for the Genome of the Thioalkalivibrio versutus D301.</title>
        <authorList>
            <person name="Mu T."/>
            <person name="Zhou J."/>
            <person name="Xu X."/>
        </authorList>
    </citation>
    <scope>NUCLEOTIDE SEQUENCE [LARGE SCALE GENOMIC DNA]</scope>
    <source>
        <strain evidence="7 8">D301</strain>
    </source>
</reference>
<proteinExistence type="predicted"/>
<accession>A0A0G3G2K8</accession>
<dbReference type="Gene3D" id="3.30.450.40">
    <property type="match status" value="1"/>
</dbReference>
<dbReference type="InterPro" id="IPR029016">
    <property type="entry name" value="GAF-like_dom_sf"/>
</dbReference>
<dbReference type="SUPFAM" id="SSF55781">
    <property type="entry name" value="GAF domain-like"/>
    <property type="match status" value="1"/>
</dbReference>
<comment type="catalytic activity">
    <reaction evidence="3">
        <text>2 GTP = 3',3'-c-di-GMP + 2 diphosphate</text>
        <dbReference type="Rhea" id="RHEA:24898"/>
        <dbReference type="ChEBI" id="CHEBI:33019"/>
        <dbReference type="ChEBI" id="CHEBI:37565"/>
        <dbReference type="ChEBI" id="CHEBI:58805"/>
        <dbReference type="EC" id="2.7.7.65"/>
    </reaction>
</comment>
<dbReference type="NCBIfam" id="TIGR00254">
    <property type="entry name" value="GGDEF"/>
    <property type="match status" value="1"/>
</dbReference>
<sequence>MAADPSGCFHSQIIEYAPVWVNTLDPEGRVTLWNRAAERISGYSREEVVGHASIWEWLFPDSDYRAAVFAEGQAIIHEGREIAGLESIIRTRSGEQRTLSWYAQRFFDAEGTLLGASVMGEDITERKQLELRAQHQYRLQEVVSAISAQFADLSADAVDAAVVQALQRLGEFFRMGRAYVICFRPDHETMDLVSEWCAPGVAPFLDEMQGIPMEAHGWVTRQIRQGHPVHVPDVGALPEAAVVEQAEFRRQDIESLLLIPLISDQKAFGLLGLDSVARHYEWSPEQIAVLQVVADIIAGTFARKEVEAELARQARVDGLTGLANRREFDAVLERECGSRREVNLALLMIDIDHFKPYNDRFGHQRGDDCLRQVAEVLRAAAHRPTDLVARYGGEEFACILPDTTLEGARAVAERVRRKVESLQLGHPDNVKDAVTVSIGVSAVDGGRSVAPEDLLGEADRQLYRAKREGRNRVCAAGL</sequence>
<evidence type="ECO:0000259" key="6">
    <source>
        <dbReference type="PROSITE" id="PS50887"/>
    </source>
</evidence>
<evidence type="ECO:0000256" key="2">
    <source>
        <dbReference type="ARBA" id="ARBA00012528"/>
    </source>
</evidence>
<feature type="domain" description="PAS" evidence="4">
    <location>
        <begin position="12"/>
        <end position="62"/>
    </location>
</feature>
<dbReference type="KEGG" id="tvr:TVD_08875"/>
<dbReference type="STRING" id="106634.TVD_08875"/>
<dbReference type="PROSITE" id="PS50112">
    <property type="entry name" value="PAS"/>
    <property type="match status" value="1"/>
</dbReference>
<dbReference type="InterPro" id="IPR000160">
    <property type="entry name" value="GGDEF_dom"/>
</dbReference>
<evidence type="ECO:0000256" key="3">
    <source>
        <dbReference type="ARBA" id="ARBA00034247"/>
    </source>
</evidence>
<dbReference type="Proteomes" id="UP000064201">
    <property type="component" value="Chromosome"/>
</dbReference>
<dbReference type="OrthoDB" id="9813903at2"/>
<keyword evidence="8" id="KW-1185">Reference proteome</keyword>
<dbReference type="Pfam" id="PF01590">
    <property type="entry name" value="GAF"/>
    <property type="match status" value="1"/>
</dbReference>
<dbReference type="PANTHER" id="PTHR45138">
    <property type="entry name" value="REGULATORY COMPONENTS OF SENSORY TRANSDUCTION SYSTEM"/>
    <property type="match status" value="1"/>
</dbReference>
<dbReference type="InterPro" id="IPR029787">
    <property type="entry name" value="Nucleotide_cyclase"/>
</dbReference>
<dbReference type="InterPro" id="IPR000014">
    <property type="entry name" value="PAS"/>
</dbReference>
<dbReference type="InterPro" id="IPR000700">
    <property type="entry name" value="PAS-assoc_C"/>
</dbReference>
<organism evidence="7 8">
    <name type="scientific">Thioalkalivibrio versutus</name>
    <dbReference type="NCBI Taxonomy" id="106634"/>
    <lineage>
        <taxon>Bacteria</taxon>
        <taxon>Pseudomonadati</taxon>
        <taxon>Pseudomonadota</taxon>
        <taxon>Gammaproteobacteria</taxon>
        <taxon>Chromatiales</taxon>
        <taxon>Ectothiorhodospiraceae</taxon>
        <taxon>Thioalkalivibrio</taxon>
    </lineage>
</organism>
<dbReference type="InterPro" id="IPR043128">
    <property type="entry name" value="Rev_trsase/Diguanyl_cyclase"/>
</dbReference>
<dbReference type="Pfam" id="PF08448">
    <property type="entry name" value="PAS_4"/>
    <property type="match status" value="1"/>
</dbReference>
<dbReference type="InterPro" id="IPR050469">
    <property type="entry name" value="Diguanylate_Cyclase"/>
</dbReference>
<dbReference type="PROSITE" id="PS50113">
    <property type="entry name" value="PAC"/>
    <property type="match status" value="1"/>
</dbReference>
<protein>
    <recommendedName>
        <fullName evidence="2">diguanylate cyclase</fullName>
        <ecNumber evidence="2">2.7.7.65</ecNumber>
    </recommendedName>
</protein>
<evidence type="ECO:0000256" key="1">
    <source>
        <dbReference type="ARBA" id="ARBA00001946"/>
    </source>
</evidence>
<gene>
    <name evidence="7" type="ORF">TVD_08875</name>
</gene>
<feature type="domain" description="PAC" evidence="5">
    <location>
        <begin position="83"/>
        <end position="135"/>
    </location>
</feature>
<dbReference type="CDD" id="cd01949">
    <property type="entry name" value="GGDEF"/>
    <property type="match status" value="1"/>
</dbReference>
<dbReference type="SUPFAM" id="SSF55073">
    <property type="entry name" value="Nucleotide cyclase"/>
    <property type="match status" value="1"/>
</dbReference>
<dbReference type="PATRIC" id="fig|106634.4.peg.1814"/>
<feature type="domain" description="GGDEF" evidence="6">
    <location>
        <begin position="342"/>
        <end position="478"/>
    </location>
</feature>
<evidence type="ECO:0000313" key="8">
    <source>
        <dbReference type="Proteomes" id="UP000064201"/>
    </source>
</evidence>
<evidence type="ECO:0000259" key="4">
    <source>
        <dbReference type="PROSITE" id="PS50112"/>
    </source>
</evidence>
<dbReference type="CDD" id="cd00130">
    <property type="entry name" value="PAS"/>
    <property type="match status" value="1"/>
</dbReference>
<dbReference type="EMBL" id="CP011367">
    <property type="protein sequence ID" value="AKJ95460.1"/>
    <property type="molecule type" value="Genomic_DNA"/>
</dbReference>
<dbReference type="SMART" id="SM00267">
    <property type="entry name" value="GGDEF"/>
    <property type="match status" value="1"/>
</dbReference>
<dbReference type="Pfam" id="PF00990">
    <property type="entry name" value="GGDEF"/>
    <property type="match status" value="1"/>
</dbReference>
<dbReference type="InterPro" id="IPR013656">
    <property type="entry name" value="PAS_4"/>
</dbReference>
<dbReference type="InterPro" id="IPR035965">
    <property type="entry name" value="PAS-like_dom_sf"/>
</dbReference>
<dbReference type="SMART" id="SM00091">
    <property type="entry name" value="PAS"/>
    <property type="match status" value="1"/>
</dbReference>
<evidence type="ECO:0000313" key="7">
    <source>
        <dbReference type="EMBL" id="AKJ95460.1"/>
    </source>
</evidence>
<dbReference type="GO" id="GO:1902201">
    <property type="term" value="P:negative regulation of bacterial-type flagellum-dependent cell motility"/>
    <property type="evidence" value="ECO:0007669"/>
    <property type="project" value="TreeGrafter"/>
</dbReference>
<name>A0A0G3G2K8_9GAMM</name>
<dbReference type="AlphaFoldDB" id="A0A0G3G2K8"/>
<dbReference type="PANTHER" id="PTHR45138:SF9">
    <property type="entry name" value="DIGUANYLATE CYCLASE DGCM-RELATED"/>
    <property type="match status" value="1"/>
</dbReference>